<evidence type="ECO:0000256" key="4">
    <source>
        <dbReference type="SAM" id="Phobius"/>
    </source>
</evidence>
<dbReference type="EC" id="2.8.2.-" evidence="3"/>
<dbReference type="Gene3D" id="3.40.50.300">
    <property type="entry name" value="P-loop containing nucleotide triphosphate hydrolases"/>
    <property type="match status" value="1"/>
</dbReference>
<name>A0AA38WBA5_9ASTR</name>
<sequence>MDDEDEHEKTNMALVFDKYSHRLATLPKEKGWISENLYMYQGFWHQTKRIISVETVMAVQDTFKARPTDIYLATLPKAGTTWLKALVFAIVNRNRYTNNSFSTHPLIISNPHNCLPFIETEIFRNTPTYLNDPHSPRLFATHIPYPSLPRSILDSGCRLVYLCRNPKDVLVSMFHFTNKLRDKSRGPMRLEEAFELFSKGAMPTGPYWDHVKSYHKVSLEHPTKILFITYDDMKTDIVNNVKRLSGFLGYPFTEAEEANGAVNEIVRLCSFENLSKVNKHGNLREGIPNDVFFREGTVGGWNNHLTSEMSHLLDQITKEKFHGGVRVSDVVLAGDSEADLEASNGGSGEKNLDPRNNACSVVPARFMPAEFLPIEEGITDLVTDLRSDAWIWVFFDLIEVGWGGEKGKKHGGGGGGCGLVVGVVTVVVVGVVTVVMMVVAALVFWWWWWCFGGGVFVVVVVVTGGLGWFTGLSRS</sequence>
<accession>A0AA38WBA5</accession>
<dbReference type="AlphaFoldDB" id="A0AA38WBA5"/>
<feature type="transmembrane region" description="Helical" evidence="4">
    <location>
        <begin position="446"/>
        <end position="469"/>
    </location>
</feature>
<protein>
    <recommendedName>
        <fullName evidence="3">Sulfotransferase</fullName>
        <ecNumber evidence="3">2.8.2.-</ecNumber>
    </recommendedName>
</protein>
<evidence type="ECO:0000313" key="7">
    <source>
        <dbReference type="Proteomes" id="UP001172457"/>
    </source>
</evidence>
<feature type="domain" description="Sulfotransferase" evidence="5">
    <location>
        <begin position="67"/>
        <end position="323"/>
    </location>
</feature>
<dbReference type="EMBL" id="JARYMX010000006">
    <property type="protein sequence ID" value="KAJ9543919.1"/>
    <property type="molecule type" value="Genomic_DNA"/>
</dbReference>
<dbReference type="InterPro" id="IPR000863">
    <property type="entry name" value="Sulfotransferase_dom"/>
</dbReference>
<dbReference type="Proteomes" id="UP001172457">
    <property type="component" value="Chromosome 6"/>
</dbReference>
<dbReference type="GO" id="GO:0008146">
    <property type="term" value="F:sulfotransferase activity"/>
    <property type="evidence" value="ECO:0007669"/>
    <property type="project" value="InterPro"/>
</dbReference>
<proteinExistence type="inferred from homology"/>
<feature type="transmembrane region" description="Helical" evidence="4">
    <location>
        <begin position="416"/>
        <end position="440"/>
    </location>
</feature>
<evidence type="ECO:0000256" key="1">
    <source>
        <dbReference type="ARBA" id="ARBA00005771"/>
    </source>
</evidence>
<dbReference type="SUPFAM" id="SSF52540">
    <property type="entry name" value="P-loop containing nucleoside triphosphate hydrolases"/>
    <property type="match status" value="1"/>
</dbReference>
<dbReference type="Pfam" id="PF00685">
    <property type="entry name" value="Sulfotransfer_1"/>
    <property type="match status" value="1"/>
</dbReference>
<organism evidence="6 7">
    <name type="scientific">Centaurea solstitialis</name>
    <name type="common">yellow star-thistle</name>
    <dbReference type="NCBI Taxonomy" id="347529"/>
    <lineage>
        <taxon>Eukaryota</taxon>
        <taxon>Viridiplantae</taxon>
        <taxon>Streptophyta</taxon>
        <taxon>Embryophyta</taxon>
        <taxon>Tracheophyta</taxon>
        <taxon>Spermatophyta</taxon>
        <taxon>Magnoliopsida</taxon>
        <taxon>eudicotyledons</taxon>
        <taxon>Gunneridae</taxon>
        <taxon>Pentapetalae</taxon>
        <taxon>asterids</taxon>
        <taxon>campanulids</taxon>
        <taxon>Asterales</taxon>
        <taxon>Asteraceae</taxon>
        <taxon>Carduoideae</taxon>
        <taxon>Cardueae</taxon>
        <taxon>Centaureinae</taxon>
        <taxon>Centaurea</taxon>
    </lineage>
</organism>
<keyword evidence="4" id="KW-0472">Membrane</keyword>
<keyword evidence="2 3" id="KW-0808">Transferase</keyword>
<evidence type="ECO:0000259" key="5">
    <source>
        <dbReference type="Pfam" id="PF00685"/>
    </source>
</evidence>
<dbReference type="PANTHER" id="PTHR11783">
    <property type="entry name" value="SULFOTRANSFERASE SULT"/>
    <property type="match status" value="1"/>
</dbReference>
<comment type="caution">
    <text evidence="6">The sequence shown here is derived from an EMBL/GenBank/DDBJ whole genome shotgun (WGS) entry which is preliminary data.</text>
</comment>
<keyword evidence="7" id="KW-1185">Reference proteome</keyword>
<keyword evidence="4" id="KW-0812">Transmembrane</keyword>
<evidence type="ECO:0000313" key="6">
    <source>
        <dbReference type="EMBL" id="KAJ9543919.1"/>
    </source>
</evidence>
<keyword evidence="4" id="KW-1133">Transmembrane helix</keyword>
<gene>
    <name evidence="6" type="ORF">OSB04_023626</name>
</gene>
<reference evidence="6" key="1">
    <citation type="submission" date="2023-03" db="EMBL/GenBank/DDBJ databases">
        <title>Chromosome-scale reference genome and RAD-based genetic map of yellow starthistle (Centaurea solstitialis) reveal putative structural variation and QTLs associated with invader traits.</title>
        <authorList>
            <person name="Reatini B."/>
            <person name="Cang F.A."/>
            <person name="Jiang Q."/>
            <person name="Mckibben M.T.W."/>
            <person name="Barker M.S."/>
            <person name="Rieseberg L.H."/>
            <person name="Dlugosch K.M."/>
        </authorList>
    </citation>
    <scope>NUCLEOTIDE SEQUENCE</scope>
    <source>
        <strain evidence="6">CAN-66</strain>
        <tissue evidence="6">Leaf</tissue>
    </source>
</reference>
<evidence type="ECO:0000256" key="3">
    <source>
        <dbReference type="RuleBase" id="RU361155"/>
    </source>
</evidence>
<comment type="similarity">
    <text evidence="1 3">Belongs to the sulfotransferase 1 family.</text>
</comment>
<evidence type="ECO:0000256" key="2">
    <source>
        <dbReference type="ARBA" id="ARBA00022679"/>
    </source>
</evidence>
<dbReference type="InterPro" id="IPR027417">
    <property type="entry name" value="P-loop_NTPase"/>
</dbReference>